<dbReference type="Gene3D" id="1.10.1740.10">
    <property type="match status" value="1"/>
</dbReference>
<evidence type="ECO:0000259" key="6">
    <source>
        <dbReference type="Pfam" id="PF08281"/>
    </source>
</evidence>
<dbReference type="Proteomes" id="UP000032360">
    <property type="component" value="Unassembled WGS sequence"/>
</dbReference>
<proteinExistence type="inferred from homology"/>
<name>A0A0D8HL92_9ACTN</name>
<dbReference type="Pfam" id="PF04542">
    <property type="entry name" value="Sigma70_r2"/>
    <property type="match status" value="1"/>
</dbReference>
<dbReference type="InterPro" id="IPR014284">
    <property type="entry name" value="RNA_pol_sigma-70_dom"/>
</dbReference>
<dbReference type="Gene3D" id="1.10.10.10">
    <property type="entry name" value="Winged helix-like DNA-binding domain superfamily/Winged helix DNA-binding domain"/>
    <property type="match status" value="1"/>
</dbReference>
<evidence type="ECO:0000256" key="3">
    <source>
        <dbReference type="ARBA" id="ARBA00023082"/>
    </source>
</evidence>
<dbReference type="SUPFAM" id="SSF88946">
    <property type="entry name" value="Sigma2 domain of RNA polymerase sigma factors"/>
    <property type="match status" value="1"/>
</dbReference>
<dbReference type="InterPro" id="IPR039425">
    <property type="entry name" value="RNA_pol_sigma-70-like"/>
</dbReference>
<keyword evidence="3" id="KW-0731">Sigma factor</keyword>
<dbReference type="AlphaFoldDB" id="A0A0D8HL92"/>
<dbReference type="OrthoDB" id="9811152at2"/>
<feature type="domain" description="RNA polymerase sigma-70 region 2" evidence="5">
    <location>
        <begin position="25"/>
        <end position="82"/>
    </location>
</feature>
<protein>
    <submittedName>
        <fullName evidence="7">ECF RNA polymerase sigma factor SigH</fullName>
    </submittedName>
</protein>
<evidence type="ECO:0000259" key="5">
    <source>
        <dbReference type="Pfam" id="PF04542"/>
    </source>
</evidence>
<keyword evidence="2" id="KW-0805">Transcription regulation</keyword>
<gene>
    <name evidence="7" type="primary">sigH</name>
    <name evidence="7" type="ORF">AXFE_04250</name>
</gene>
<dbReference type="InterPro" id="IPR013324">
    <property type="entry name" value="RNA_pol_sigma_r3/r4-like"/>
</dbReference>
<dbReference type="InterPro" id="IPR013249">
    <property type="entry name" value="RNA_pol_sigma70_r4_t2"/>
</dbReference>
<dbReference type="InterPro" id="IPR007627">
    <property type="entry name" value="RNA_pol_sigma70_r2"/>
</dbReference>
<dbReference type="NCBIfam" id="TIGR02937">
    <property type="entry name" value="sigma70-ECF"/>
    <property type="match status" value="1"/>
</dbReference>
<keyword evidence="4" id="KW-0804">Transcription</keyword>
<dbReference type="RefSeq" id="WP_052604232.1">
    <property type="nucleotide sequence ID" value="NZ_JXYS01000009.1"/>
</dbReference>
<evidence type="ECO:0000256" key="4">
    <source>
        <dbReference type="ARBA" id="ARBA00023163"/>
    </source>
</evidence>
<evidence type="ECO:0000256" key="2">
    <source>
        <dbReference type="ARBA" id="ARBA00023015"/>
    </source>
</evidence>
<dbReference type="Pfam" id="PF08281">
    <property type="entry name" value="Sigma70_r4_2"/>
    <property type="match status" value="1"/>
</dbReference>
<dbReference type="GO" id="GO:0006352">
    <property type="term" value="P:DNA-templated transcription initiation"/>
    <property type="evidence" value="ECO:0007669"/>
    <property type="project" value="InterPro"/>
</dbReference>
<dbReference type="InterPro" id="IPR036388">
    <property type="entry name" value="WH-like_DNA-bd_sf"/>
</dbReference>
<dbReference type="GO" id="GO:0016987">
    <property type="term" value="F:sigma factor activity"/>
    <property type="evidence" value="ECO:0007669"/>
    <property type="project" value="UniProtKB-KW"/>
</dbReference>
<comment type="caution">
    <text evidence="7">The sequence shown here is derived from an EMBL/GenBank/DDBJ whole genome shotgun (WGS) entry which is preliminary data.</text>
</comment>
<dbReference type="STRING" id="1280514.AXFE_04250"/>
<dbReference type="PANTHER" id="PTHR43133">
    <property type="entry name" value="RNA POLYMERASE ECF-TYPE SIGMA FACTO"/>
    <property type="match status" value="1"/>
</dbReference>
<dbReference type="CDD" id="cd06171">
    <property type="entry name" value="Sigma70_r4"/>
    <property type="match status" value="1"/>
</dbReference>
<organism evidence="7 8">
    <name type="scientific">Acidithrix ferrooxidans</name>
    <dbReference type="NCBI Taxonomy" id="1280514"/>
    <lineage>
        <taxon>Bacteria</taxon>
        <taxon>Bacillati</taxon>
        <taxon>Actinomycetota</taxon>
        <taxon>Acidimicrobiia</taxon>
        <taxon>Acidimicrobiales</taxon>
        <taxon>Acidimicrobiaceae</taxon>
        <taxon>Acidithrix</taxon>
    </lineage>
</organism>
<evidence type="ECO:0000313" key="8">
    <source>
        <dbReference type="Proteomes" id="UP000032360"/>
    </source>
</evidence>
<accession>A0A0D8HL92</accession>
<feature type="domain" description="RNA polymerase sigma factor 70 region 4 type 2" evidence="6">
    <location>
        <begin position="119"/>
        <end position="168"/>
    </location>
</feature>
<keyword evidence="8" id="KW-1185">Reference proteome</keyword>
<dbReference type="InterPro" id="IPR013325">
    <property type="entry name" value="RNA_pol_sigma_r2"/>
</dbReference>
<evidence type="ECO:0000313" key="7">
    <source>
        <dbReference type="EMBL" id="KJF18693.1"/>
    </source>
</evidence>
<dbReference type="EMBL" id="JXYS01000009">
    <property type="protein sequence ID" value="KJF18693.1"/>
    <property type="molecule type" value="Genomic_DNA"/>
</dbReference>
<dbReference type="GO" id="GO:0003677">
    <property type="term" value="F:DNA binding"/>
    <property type="evidence" value="ECO:0007669"/>
    <property type="project" value="InterPro"/>
</dbReference>
<dbReference type="PANTHER" id="PTHR43133:SF25">
    <property type="entry name" value="RNA POLYMERASE SIGMA FACTOR RFAY-RELATED"/>
    <property type="match status" value="1"/>
</dbReference>
<comment type="similarity">
    <text evidence="1">Belongs to the sigma-70 factor family. ECF subfamily.</text>
</comment>
<evidence type="ECO:0000256" key="1">
    <source>
        <dbReference type="ARBA" id="ARBA00010641"/>
    </source>
</evidence>
<dbReference type="SUPFAM" id="SSF88659">
    <property type="entry name" value="Sigma3 and sigma4 domains of RNA polymerase sigma factors"/>
    <property type="match status" value="1"/>
</dbReference>
<sequence>MANASDHDQLNISFDRYVVPEIEVLTRVALSITRNHSDASDLVQETLLNAYKGLGNFDGLYPRAWLFTIMRNTQIKRYRKRRPSLITKEELEAFENSKNSSHSGGSAEDAFLASQFGEEVLTGLNALVPAQRLVIELIDVVGLSYGEAAEALGIPQGTVMSRLHRGRSSIRQHLSDAGLAPKRGLR</sequence>
<reference evidence="7 8" key="1">
    <citation type="submission" date="2015-01" db="EMBL/GenBank/DDBJ databases">
        <title>Draft genome of the acidophilic iron oxidizer Acidithrix ferrooxidans strain Py-F3.</title>
        <authorList>
            <person name="Poehlein A."/>
            <person name="Eisen S."/>
            <person name="Schloemann M."/>
            <person name="Johnson B.D."/>
            <person name="Daniel R."/>
            <person name="Muehling M."/>
        </authorList>
    </citation>
    <scope>NUCLEOTIDE SEQUENCE [LARGE SCALE GENOMIC DNA]</scope>
    <source>
        <strain evidence="7 8">Py-F3</strain>
    </source>
</reference>